<evidence type="ECO:0000313" key="1">
    <source>
        <dbReference type="EnsemblMetazoa" id="Aqu2.1.20746_001"/>
    </source>
</evidence>
<dbReference type="OrthoDB" id="5985335at2759"/>
<protein>
    <submittedName>
        <fullName evidence="1">Uncharacterized protein</fullName>
    </submittedName>
</protein>
<name>A0A1X7TZS5_AMPQE</name>
<dbReference type="AlphaFoldDB" id="A0A1X7TZS5"/>
<reference evidence="1" key="1">
    <citation type="submission" date="2017-05" db="UniProtKB">
        <authorList>
            <consortium name="EnsemblMetazoa"/>
        </authorList>
    </citation>
    <scope>IDENTIFICATION</scope>
</reference>
<dbReference type="InParanoid" id="A0A1X7TZS5"/>
<sequence length="61" mass="7278">MKKQENGVTNTKRPRRQFELGEKVLVRYYNGPKWIMRKVVRITGPISYQVETKKWFDASSC</sequence>
<proteinExistence type="predicted"/>
<organism evidence="1">
    <name type="scientific">Amphimedon queenslandica</name>
    <name type="common">Sponge</name>
    <dbReference type="NCBI Taxonomy" id="400682"/>
    <lineage>
        <taxon>Eukaryota</taxon>
        <taxon>Metazoa</taxon>
        <taxon>Porifera</taxon>
        <taxon>Demospongiae</taxon>
        <taxon>Heteroscleromorpha</taxon>
        <taxon>Haplosclerida</taxon>
        <taxon>Niphatidae</taxon>
        <taxon>Amphimedon</taxon>
    </lineage>
</organism>
<dbReference type="EnsemblMetazoa" id="Aqu2.1.20746_001">
    <property type="protein sequence ID" value="Aqu2.1.20746_001"/>
    <property type="gene ID" value="Aqu2.1.20746"/>
</dbReference>
<accession>A0A1X7TZS5</accession>